<dbReference type="Pfam" id="PF03514">
    <property type="entry name" value="GRAS"/>
    <property type="match status" value="2"/>
</dbReference>
<evidence type="ECO:0000313" key="4">
    <source>
        <dbReference type="EMBL" id="TVU19803.1"/>
    </source>
</evidence>
<keyword evidence="5" id="KW-1185">Reference proteome</keyword>
<dbReference type="PROSITE" id="PS50985">
    <property type="entry name" value="GRAS"/>
    <property type="match status" value="1"/>
</dbReference>
<sequence>MDPAAFAELTGAVPLPSPTAASNGAAYCVNSGMFASVPPHMVAQPAHAAAAESSSAVAARRRKQEEDAAIYCGGLQRRSQFRSFLVGNSDLIRGASASKSAQGIISKHDISYSKTGGHVLTPDFDICFGLMQDISQATCVRRTKKSAPAADGEFCVNSLVHLLVTCAGAIEAGDYSAAHGNLAEAHVVLAAISTTTGVGRVADHFAAALSQRLFPAYPEAAAVAATPMSPATPAELHRPFHEAGAQWTELMHALAKRRGGPPSLRITIIGPVPATGPCDELREVGLRLAELAQTLDVPFSFRLRLGDWG</sequence>
<comment type="caution">
    <text evidence="4">The sequence shown here is derived from an EMBL/GenBank/DDBJ whole genome shotgun (WGS) entry which is preliminary data.</text>
</comment>
<feature type="non-terminal residue" evidence="4">
    <location>
        <position position="1"/>
    </location>
</feature>
<dbReference type="PANTHER" id="PTHR31636">
    <property type="entry name" value="OSJNBA0084A10.13 PROTEIN-RELATED"/>
    <property type="match status" value="1"/>
</dbReference>
<protein>
    <submittedName>
        <fullName evidence="4">Uncharacterized protein</fullName>
    </submittedName>
</protein>
<accession>A0A5J9U857</accession>
<evidence type="ECO:0000256" key="1">
    <source>
        <dbReference type="ARBA" id="ARBA00023015"/>
    </source>
</evidence>
<comment type="caution">
    <text evidence="3">Lacks conserved residue(s) required for the propagation of feature annotation.</text>
</comment>
<evidence type="ECO:0000313" key="5">
    <source>
        <dbReference type="Proteomes" id="UP000324897"/>
    </source>
</evidence>
<dbReference type="EMBL" id="RWGY01000029">
    <property type="protein sequence ID" value="TVU19803.1"/>
    <property type="molecule type" value="Genomic_DNA"/>
</dbReference>
<dbReference type="AlphaFoldDB" id="A0A5J9U857"/>
<proteinExistence type="inferred from homology"/>
<comment type="similarity">
    <text evidence="3">Belongs to the GRAS family.</text>
</comment>
<evidence type="ECO:0000256" key="3">
    <source>
        <dbReference type="PROSITE-ProRule" id="PRU01191"/>
    </source>
</evidence>
<keyword evidence="1" id="KW-0805">Transcription regulation</keyword>
<evidence type="ECO:0000256" key="2">
    <source>
        <dbReference type="ARBA" id="ARBA00023163"/>
    </source>
</evidence>
<dbReference type="InterPro" id="IPR005202">
    <property type="entry name" value="TF_GRAS"/>
</dbReference>
<gene>
    <name evidence="4" type="ORF">EJB05_35974</name>
</gene>
<dbReference type="Gramene" id="TVU19803">
    <property type="protein sequence ID" value="TVU19803"/>
    <property type="gene ID" value="EJB05_35974"/>
</dbReference>
<organism evidence="4 5">
    <name type="scientific">Eragrostis curvula</name>
    <name type="common">weeping love grass</name>
    <dbReference type="NCBI Taxonomy" id="38414"/>
    <lineage>
        <taxon>Eukaryota</taxon>
        <taxon>Viridiplantae</taxon>
        <taxon>Streptophyta</taxon>
        <taxon>Embryophyta</taxon>
        <taxon>Tracheophyta</taxon>
        <taxon>Spermatophyta</taxon>
        <taxon>Magnoliopsida</taxon>
        <taxon>Liliopsida</taxon>
        <taxon>Poales</taxon>
        <taxon>Poaceae</taxon>
        <taxon>PACMAD clade</taxon>
        <taxon>Chloridoideae</taxon>
        <taxon>Eragrostideae</taxon>
        <taxon>Eragrostidinae</taxon>
        <taxon>Eragrostis</taxon>
    </lineage>
</organism>
<reference evidence="4 5" key="1">
    <citation type="journal article" date="2019" name="Sci. Rep.">
        <title>A high-quality genome of Eragrostis curvula grass provides insights into Poaceae evolution and supports new strategies to enhance forage quality.</title>
        <authorList>
            <person name="Carballo J."/>
            <person name="Santos B.A.C.M."/>
            <person name="Zappacosta D."/>
            <person name="Garbus I."/>
            <person name="Selva J.P."/>
            <person name="Gallo C.A."/>
            <person name="Diaz A."/>
            <person name="Albertini E."/>
            <person name="Caccamo M."/>
            <person name="Echenique V."/>
        </authorList>
    </citation>
    <scope>NUCLEOTIDE SEQUENCE [LARGE SCALE GENOMIC DNA]</scope>
    <source>
        <strain evidence="5">cv. Victoria</strain>
        <tissue evidence="4">Leaf</tissue>
    </source>
</reference>
<dbReference type="Proteomes" id="UP000324897">
    <property type="component" value="Chromosome 7"/>
</dbReference>
<keyword evidence="2" id="KW-0804">Transcription</keyword>
<name>A0A5J9U857_9POAL</name>